<feature type="binding site" evidence="5">
    <location>
        <begin position="337"/>
        <end position="338"/>
    </location>
    <ligand>
        <name>substrate</name>
    </ligand>
</feature>
<organism evidence="7 8">
    <name type="scientific">Listeria ivanovii (strain ATCC BAA-678 / PAM 55)</name>
    <dbReference type="NCBI Taxonomy" id="881621"/>
    <lineage>
        <taxon>Bacteria</taxon>
        <taxon>Bacillati</taxon>
        <taxon>Bacillota</taxon>
        <taxon>Bacilli</taxon>
        <taxon>Bacillales</taxon>
        <taxon>Listeriaceae</taxon>
        <taxon>Listeria</taxon>
    </lineage>
</organism>
<keyword evidence="3" id="KW-0378">Hydrolase</keyword>
<dbReference type="InterPro" id="IPR045857">
    <property type="entry name" value="O16G_dom_2"/>
</dbReference>
<protein>
    <recommendedName>
        <fullName evidence="4">Sucrose phosphorylase</fullName>
        <ecNumber evidence="4">2.4.1.7</ecNumber>
    </recommendedName>
    <alternativeName>
        <fullName evidence="4">Sucrose glucosyltransferase</fullName>
    </alternativeName>
</protein>
<dbReference type="Gene3D" id="3.90.400.10">
    <property type="entry name" value="Oligo-1,6-glucosidase, Domain 2"/>
    <property type="match status" value="1"/>
</dbReference>
<comment type="similarity">
    <text evidence="4">Belongs to the glycosyl hydrolase 13 family. Sucrose phosphorylase subfamily.</text>
</comment>
<dbReference type="Pfam" id="PF00128">
    <property type="entry name" value="Alpha-amylase"/>
    <property type="match status" value="1"/>
</dbReference>
<evidence type="ECO:0000256" key="3">
    <source>
        <dbReference type="ARBA" id="ARBA00023295"/>
    </source>
</evidence>
<dbReference type="eggNOG" id="COG0366">
    <property type="taxonomic scope" value="Bacteria"/>
</dbReference>
<dbReference type="PANTHER" id="PTHR10357:SF214">
    <property type="entry name" value="GLUCOSYLGLYCERATE PHOSPHORYLASE"/>
    <property type="match status" value="1"/>
</dbReference>
<dbReference type="EMBL" id="FR687253">
    <property type="protein sequence ID" value="CBW87276.1"/>
    <property type="molecule type" value="Genomic_DNA"/>
</dbReference>
<comment type="catalytic activity">
    <reaction evidence="4">
        <text>sucrose + phosphate = D-fructose + alpha-D-glucose 1-phosphate</text>
        <dbReference type="Rhea" id="RHEA:24048"/>
        <dbReference type="ChEBI" id="CHEBI:17992"/>
        <dbReference type="ChEBI" id="CHEBI:37721"/>
        <dbReference type="ChEBI" id="CHEBI:43474"/>
        <dbReference type="ChEBI" id="CHEBI:58601"/>
        <dbReference type="EC" id="2.4.1.7"/>
    </reaction>
</comment>
<dbReference type="PANTHER" id="PTHR10357">
    <property type="entry name" value="ALPHA-AMYLASE FAMILY MEMBER"/>
    <property type="match status" value="1"/>
</dbReference>
<dbReference type="InterPro" id="IPR017853">
    <property type="entry name" value="GH"/>
</dbReference>
<keyword evidence="2 4" id="KW-0808">Transferase</keyword>
<dbReference type="SUPFAM" id="SSF51445">
    <property type="entry name" value="(Trans)glycosidases"/>
    <property type="match status" value="1"/>
</dbReference>
<gene>
    <name evidence="7" type="ordered locus">LIV_2773</name>
</gene>
<feature type="domain" description="Glycosyl hydrolase family 13 catalytic" evidence="6">
    <location>
        <begin position="66"/>
        <end position="480"/>
    </location>
</feature>
<dbReference type="InterPro" id="IPR033746">
    <property type="entry name" value="GGa_phosphorylase"/>
</dbReference>
<evidence type="ECO:0000313" key="7">
    <source>
        <dbReference type="EMBL" id="CBW87276.1"/>
    </source>
</evidence>
<dbReference type="CDD" id="cd11356">
    <property type="entry name" value="AmyAc_Sucrose_phosphorylase-like_1"/>
    <property type="match status" value="1"/>
</dbReference>
<evidence type="ECO:0000256" key="1">
    <source>
        <dbReference type="ARBA" id="ARBA00022676"/>
    </source>
</evidence>
<evidence type="ECO:0000259" key="6">
    <source>
        <dbReference type="SMART" id="SM00642"/>
    </source>
</evidence>
<dbReference type="InterPro" id="IPR016377">
    <property type="entry name" value="Sucrose_GGa_phosphorylase-rel"/>
</dbReference>
<keyword evidence="3" id="KW-0326">Glycosidase</keyword>
<dbReference type="PIRSF" id="PIRSF003059">
    <property type="entry name" value="Sucrose_phosphorylase"/>
    <property type="match status" value="1"/>
</dbReference>
<evidence type="ECO:0000313" key="8">
    <source>
        <dbReference type="Proteomes" id="UP000001286"/>
    </source>
</evidence>
<evidence type="ECO:0000256" key="2">
    <source>
        <dbReference type="ARBA" id="ARBA00022679"/>
    </source>
</evidence>
<evidence type="ECO:0000256" key="4">
    <source>
        <dbReference type="PIRNR" id="PIRNR003059"/>
    </source>
</evidence>
<dbReference type="GO" id="GO:0016798">
    <property type="term" value="F:hydrolase activity, acting on glycosyl bonds"/>
    <property type="evidence" value="ECO:0007669"/>
    <property type="project" value="UniProtKB-KW"/>
</dbReference>
<sequence>MTNLRKRLSRLYPEDVVNSLAARIEARVNETKQQKLTRKSKWDEKDIVLITYGDGDQFQEEAEKRLTSFKKMYDGYLKSVFELVHFLPFYPYSSDDGFSVIDYKQVNPELGDWSDIHEMEKSARLMFDFVCNHMSAKSDWFQRYLAGDPEFANFFVEMARNTDLSSVTRPRATPVLTPFKFTSGEEKYIWTTFSDDQIDLNFANPEVLYRMVDVLLFYLEQGAEYVRLDAVGFMWKVPGTSSIHLEETHEIVKLFRDLVDMSAPGTIIVTETNVPHVDNISYFGNGEKEAHMVYQFPLPPLVLHAIHHGNAAFLSDWARNLELPEGKRTFFNFLASHDGIGLNPVRGIIPEAEILALVNELEREGALVSYKKNPDGSKSPYEINVTYMDALSKQTDSDLARLHRFVVAHAVLLSIPGVPAVYIQSILGSRNDVAGVAKTGQNRSINRKKYNLTEITAEIEDKGSLRNATYEALTKLINVRKSESLFHPEIQMEVIDSPAELFVIKRFSGAESLILIHNLSEKEVDYSIDSGIYTNIYTNSTITGSDSITLSGYEFCWLKTKNYREEQK</sequence>
<feature type="binding site" evidence="5">
    <location>
        <position position="133"/>
    </location>
    <ligand>
        <name>substrate</name>
    </ligand>
</feature>
<keyword evidence="1 4" id="KW-0328">Glycosyltransferase</keyword>
<dbReference type="GO" id="GO:0009018">
    <property type="term" value="F:sucrose phosphorylase activity"/>
    <property type="evidence" value="ECO:0007669"/>
    <property type="project" value="UniProtKB-EC"/>
</dbReference>
<dbReference type="SMART" id="SM00642">
    <property type="entry name" value="Aamy"/>
    <property type="match status" value="1"/>
</dbReference>
<feature type="binding site" evidence="5">
    <location>
        <begin position="227"/>
        <end position="229"/>
    </location>
    <ligand>
        <name>substrate</name>
    </ligand>
</feature>
<dbReference type="EC" id="2.4.1.7" evidence="4"/>
<dbReference type="AlphaFoldDB" id="G2Z9X6"/>
<dbReference type="HOGENOM" id="CLU_021358_0_0_9"/>
<reference evidence="7 8" key="1">
    <citation type="journal article" date="2011" name="J. Bacteriol.">
        <title>Complete genome sequence of the animal pathogen Listeria ivanovii, which provides insights into host specificities and evolution of the genus Listeria.</title>
        <authorList>
            <person name="Buchrieser C."/>
            <person name="Rusniok C."/>
            <person name="Garrido P."/>
            <person name="Hain T."/>
            <person name="Scortti M."/>
            <person name="Lampidis R."/>
            <person name="Karst U."/>
            <person name="Chakraborty T."/>
            <person name="Cossart P."/>
            <person name="Kreft J."/>
            <person name="Vazquez-Boland J.A."/>
            <person name="Goebel W."/>
            <person name="Glaser P."/>
        </authorList>
    </citation>
    <scope>NUCLEOTIDE SEQUENCE [LARGE SCALE GENOMIC DNA]</scope>
    <source>
        <strain evidence="8">ATCC BAA-678 / PAM 55</strain>
    </source>
</reference>
<dbReference type="Proteomes" id="UP000001286">
    <property type="component" value="Chromosome"/>
</dbReference>
<name>G2Z9X6_LISIP</name>
<dbReference type="KEGG" id="liv:LIV_2773"/>
<dbReference type="Gene3D" id="3.20.20.80">
    <property type="entry name" value="Glycosidases"/>
    <property type="match status" value="1"/>
</dbReference>
<evidence type="ECO:0000256" key="5">
    <source>
        <dbReference type="PIRSR" id="PIRSR003059-2"/>
    </source>
</evidence>
<dbReference type="InterPro" id="IPR006047">
    <property type="entry name" value="GH13_cat_dom"/>
</dbReference>
<feature type="binding site" evidence="5">
    <location>
        <position position="95"/>
    </location>
    <ligand>
        <name>substrate</name>
    </ligand>
</feature>
<dbReference type="GO" id="GO:0005975">
    <property type="term" value="P:carbohydrate metabolic process"/>
    <property type="evidence" value="ECO:0007669"/>
    <property type="project" value="InterPro"/>
</dbReference>
<dbReference type="OrthoDB" id="9805159at2"/>
<proteinExistence type="inferred from homology"/>
<feature type="binding site" evidence="5">
    <location>
        <position position="443"/>
    </location>
    <ligand>
        <name>substrate</name>
    </ligand>
</feature>
<dbReference type="RefSeq" id="WP_014094018.1">
    <property type="nucleotide sequence ID" value="NC_016011.1"/>
</dbReference>
<accession>G2Z9X6</accession>